<dbReference type="Pfam" id="PF09606">
    <property type="entry name" value="Med15_N"/>
    <property type="match status" value="1"/>
</dbReference>
<dbReference type="GO" id="GO:0006355">
    <property type="term" value="P:regulation of DNA-templated transcription"/>
    <property type="evidence" value="ECO:0007669"/>
    <property type="project" value="InterPro"/>
</dbReference>
<evidence type="ECO:0000256" key="3">
    <source>
        <dbReference type="SAM" id="MobiDB-lite"/>
    </source>
</evidence>
<evidence type="ECO:0000256" key="1">
    <source>
        <dbReference type="ARBA" id="ARBA00023242"/>
    </source>
</evidence>
<feature type="region of interest" description="Disordered" evidence="3">
    <location>
        <begin position="105"/>
        <end position="131"/>
    </location>
</feature>
<dbReference type="Gene3D" id="1.10.246.20">
    <property type="entry name" value="Coactivator CBP, KIX domain"/>
    <property type="match status" value="1"/>
</dbReference>
<protein>
    <recommendedName>
        <fullName evidence="2">Mediator of RNA polymerase II transcription subunit 15</fullName>
    </recommendedName>
    <alternativeName>
        <fullName evidence="2">Mediator complex subunit 15</fullName>
    </alternativeName>
</protein>
<organism evidence="5 6">
    <name type="scientific">Candidula unifasciata</name>
    <dbReference type="NCBI Taxonomy" id="100452"/>
    <lineage>
        <taxon>Eukaryota</taxon>
        <taxon>Metazoa</taxon>
        <taxon>Spiralia</taxon>
        <taxon>Lophotrochozoa</taxon>
        <taxon>Mollusca</taxon>
        <taxon>Gastropoda</taxon>
        <taxon>Heterobranchia</taxon>
        <taxon>Euthyneura</taxon>
        <taxon>Panpulmonata</taxon>
        <taxon>Eupulmonata</taxon>
        <taxon>Stylommatophora</taxon>
        <taxon>Helicina</taxon>
        <taxon>Helicoidea</taxon>
        <taxon>Geomitridae</taxon>
        <taxon>Candidula</taxon>
    </lineage>
</organism>
<comment type="subcellular location">
    <subcellularLocation>
        <location evidence="2">Nucleus</location>
    </subcellularLocation>
</comment>
<evidence type="ECO:0000313" key="5">
    <source>
        <dbReference type="EMBL" id="CAG5118229.1"/>
    </source>
</evidence>
<keyword evidence="2" id="KW-0804">Transcription</keyword>
<dbReference type="EMBL" id="CAJHNH020000516">
    <property type="protein sequence ID" value="CAG5118229.1"/>
    <property type="molecule type" value="Genomic_DNA"/>
</dbReference>
<keyword evidence="6" id="KW-1185">Reference proteome</keyword>
<evidence type="ECO:0000256" key="2">
    <source>
        <dbReference type="RuleBase" id="RU364148"/>
    </source>
</evidence>
<proteinExistence type="inferred from homology"/>
<dbReference type="GO" id="GO:0005634">
    <property type="term" value="C:nucleus"/>
    <property type="evidence" value="ECO:0007669"/>
    <property type="project" value="UniProtKB-SubCell"/>
</dbReference>
<keyword evidence="1 2" id="KW-0539">Nucleus</keyword>
<comment type="similarity">
    <text evidence="2">Belongs to the Mediator complex subunit 15 family.</text>
</comment>
<dbReference type="Proteomes" id="UP000678393">
    <property type="component" value="Unassembled WGS sequence"/>
</dbReference>
<dbReference type="InterPro" id="IPR036529">
    <property type="entry name" value="KIX_dom_sf"/>
</dbReference>
<comment type="function">
    <text evidence="2">Component of the Mediator complex, a coactivator involved in the regulated transcription of nearly all RNA polymerase II-dependent genes. Mediator functions as a bridge to convey information from gene-specific regulatory proteins to the basal RNA polymerase II transcription machinery. Mediator is recruited to promoters by direct interactions with regulatory proteins and serves as a scaffold for the assembly of a functional preinitiation complex with RNA polymerase II and the general transcription factors.</text>
</comment>
<dbReference type="GO" id="GO:0003712">
    <property type="term" value="F:transcription coregulator activity"/>
    <property type="evidence" value="ECO:0007669"/>
    <property type="project" value="InterPro"/>
</dbReference>
<dbReference type="InterPro" id="IPR019087">
    <property type="entry name" value="Med15_N"/>
</dbReference>
<name>A0A8S3YMA6_9EUPU</name>
<dbReference type="AlphaFoldDB" id="A0A8S3YMA6"/>
<feature type="compositionally biased region" description="Basic and acidic residues" evidence="3">
    <location>
        <begin position="120"/>
        <end position="131"/>
    </location>
</feature>
<sequence length="131" mass="14677">MERGDVMSGLAEQFMTNWTSKVFRDRCVAQIESVRVDSKPQENSSDPVETFLAQRSSKQLEEFVFEKSKTREDYVSLVAEMLMMLRQHAGKPLVNTELLETASPQDLAAAGFTPNGVAGQKEDSSRKSQTE</sequence>
<evidence type="ECO:0000259" key="4">
    <source>
        <dbReference type="Pfam" id="PF09606"/>
    </source>
</evidence>
<keyword evidence="2" id="KW-0010">Activator</keyword>
<evidence type="ECO:0000313" key="6">
    <source>
        <dbReference type="Proteomes" id="UP000678393"/>
    </source>
</evidence>
<comment type="caution">
    <text evidence="5">The sequence shown here is derived from an EMBL/GenBank/DDBJ whole genome shotgun (WGS) entry which is preliminary data.</text>
</comment>
<reference evidence="5" key="1">
    <citation type="submission" date="2021-04" db="EMBL/GenBank/DDBJ databases">
        <authorList>
            <consortium name="Molecular Ecology Group"/>
        </authorList>
    </citation>
    <scope>NUCLEOTIDE SEQUENCE</scope>
</reference>
<comment type="subunit">
    <text evidence="2">Component of the Mediator complex.</text>
</comment>
<dbReference type="OrthoDB" id="10055322at2759"/>
<accession>A0A8S3YMA6</accession>
<feature type="domain" description="Mediator of RNA polymerase II transcription subunit 15 N-terminal" evidence="4">
    <location>
        <begin position="17"/>
        <end position="91"/>
    </location>
</feature>
<keyword evidence="2" id="KW-0805">Transcription regulation</keyword>
<gene>
    <name evidence="2" type="primary">MED15</name>
    <name evidence="5" type="ORF">CUNI_LOCUS3787</name>
</gene>